<dbReference type="SUPFAM" id="SSF54593">
    <property type="entry name" value="Glyoxalase/Bleomycin resistance protein/Dihydroxybiphenyl dioxygenase"/>
    <property type="match status" value="1"/>
</dbReference>
<dbReference type="AlphaFoldDB" id="A0A1G6B634"/>
<dbReference type="CDD" id="cd06588">
    <property type="entry name" value="PhnB_like"/>
    <property type="match status" value="1"/>
</dbReference>
<feature type="domain" description="Glyoxalase/fosfomycin resistance/dioxygenase" evidence="1">
    <location>
        <begin position="4"/>
        <end position="131"/>
    </location>
</feature>
<dbReference type="InterPro" id="IPR028973">
    <property type="entry name" value="PhnB-like"/>
</dbReference>
<gene>
    <name evidence="2" type="ORF">SAMN02982931_01274</name>
</gene>
<dbReference type="EMBL" id="FMXQ01000002">
    <property type="protein sequence ID" value="SDB16071.1"/>
    <property type="molecule type" value="Genomic_DNA"/>
</dbReference>
<dbReference type="PANTHER" id="PTHR33990:SF1">
    <property type="entry name" value="PROTEIN YJDN"/>
    <property type="match status" value="1"/>
</dbReference>
<dbReference type="InterPro" id="IPR029068">
    <property type="entry name" value="Glyas_Bleomycin-R_OHBP_Dase"/>
</dbReference>
<accession>A0A1G6B634</accession>
<protein>
    <submittedName>
        <fullName evidence="2">PhnB protein</fullName>
    </submittedName>
</protein>
<dbReference type="Gene3D" id="3.10.180.10">
    <property type="entry name" value="2,3-Dihydroxybiphenyl 1,2-Dioxygenase, domain 1"/>
    <property type="match status" value="1"/>
</dbReference>
<organism evidence="2 3">
    <name type="scientific">Bauldia litoralis</name>
    <dbReference type="NCBI Taxonomy" id="665467"/>
    <lineage>
        <taxon>Bacteria</taxon>
        <taxon>Pseudomonadati</taxon>
        <taxon>Pseudomonadota</taxon>
        <taxon>Alphaproteobacteria</taxon>
        <taxon>Hyphomicrobiales</taxon>
        <taxon>Kaistiaceae</taxon>
        <taxon>Bauldia</taxon>
    </lineage>
</organism>
<name>A0A1G6B634_9HYPH</name>
<keyword evidence="3" id="KW-1185">Reference proteome</keyword>
<dbReference type="InterPro" id="IPR004360">
    <property type="entry name" value="Glyas_Fos-R_dOase_dom"/>
</dbReference>
<dbReference type="PANTHER" id="PTHR33990">
    <property type="entry name" value="PROTEIN YJDN-RELATED"/>
    <property type="match status" value="1"/>
</dbReference>
<dbReference type="Pfam" id="PF00903">
    <property type="entry name" value="Glyoxalase"/>
    <property type="match status" value="1"/>
</dbReference>
<dbReference type="STRING" id="665467.SAMN02982931_01274"/>
<proteinExistence type="predicted"/>
<dbReference type="Proteomes" id="UP000199071">
    <property type="component" value="Unassembled WGS sequence"/>
</dbReference>
<evidence type="ECO:0000259" key="1">
    <source>
        <dbReference type="Pfam" id="PF00903"/>
    </source>
</evidence>
<evidence type="ECO:0000313" key="3">
    <source>
        <dbReference type="Proteomes" id="UP000199071"/>
    </source>
</evidence>
<evidence type="ECO:0000313" key="2">
    <source>
        <dbReference type="EMBL" id="SDB16071.1"/>
    </source>
</evidence>
<sequence>MMRVNPYLFFSGNCEEAFTFYQKVLGGKITAMMKHRGTEAEAYVPAEWVDKVMHAALDLGEDILMGSDSPPDHQEPMQSVYVSLQFADADEGKRIFDALAEGGTVKMPFSPTFFSAGFGMLVDKFGARWMVNAGEPSS</sequence>
<reference evidence="2 3" key="1">
    <citation type="submission" date="2016-10" db="EMBL/GenBank/DDBJ databases">
        <authorList>
            <person name="de Groot N.N."/>
        </authorList>
    </citation>
    <scope>NUCLEOTIDE SEQUENCE [LARGE SCALE GENOMIC DNA]</scope>
    <source>
        <strain evidence="2 3">ATCC 35022</strain>
    </source>
</reference>